<feature type="compositionally biased region" description="Acidic residues" evidence="1">
    <location>
        <begin position="198"/>
        <end position="223"/>
    </location>
</feature>
<dbReference type="AlphaFoldDB" id="A0A4Y7TNX5"/>
<dbReference type="EMBL" id="QPFP01000007">
    <property type="protein sequence ID" value="TEB35608.1"/>
    <property type="molecule type" value="Genomic_DNA"/>
</dbReference>
<feature type="region of interest" description="Disordered" evidence="1">
    <location>
        <begin position="1"/>
        <end position="29"/>
    </location>
</feature>
<evidence type="ECO:0000313" key="3">
    <source>
        <dbReference type="Proteomes" id="UP000298030"/>
    </source>
</evidence>
<keyword evidence="3" id="KW-1185">Reference proteome</keyword>
<evidence type="ECO:0000313" key="2">
    <source>
        <dbReference type="EMBL" id="TEB35608.1"/>
    </source>
</evidence>
<name>A0A4Y7TNX5_COPMI</name>
<dbReference type="OrthoDB" id="68090at2759"/>
<proteinExistence type="predicted"/>
<accession>A0A4Y7TNX5</accession>
<reference evidence="2 3" key="1">
    <citation type="journal article" date="2019" name="Nat. Ecol. Evol.">
        <title>Megaphylogeny resolves global patterns of mushroom evolution.</title>
        <authorList>
            <person name="Varga T."/>
            <person name="Krizsan K."/>
            <person name="Foldi C."/>
            <person name="Dima B."/>
            <person name="Sanchez-Garcia M."/>
            <person name="Sanchez-Ramirez S."/>
            <person name="Szollosi G.J."/>
            <person name="Szarkandi J.G."/>
            <person name="Papp V."/>
            <person name="Albert L."/>
            <person name="Andreopoulos W."/>
            <person name="Angelini C."/>
            <person name="Antonin V."/>
            <person name="Barry K.W."/>
            <person name="Bougher N.L."/>
            <person name="Buchanan P."/>
            <person name="Buyck B."/>
            <person name="Bense V."/>
            <person name="Catcheside P."/>
            <person name="Chovatia M."/>
            <person name="Cooper J."/>
            <person name="Damon W."/>
            <person name="Desjardin D."/>
            <person name="Finy P."/>
            <person name="Geml J."/>
            <person name="Haridas S."/>
            <person name="Hughes K."/>
            <person name="Justo A."/>
            <person name="Karasinski D."/>
            <person name="Kautmanova I."/>
            <person name="Kiss B."/>
            <person name="Kocsube S."/>
            <person name="Kotiranta H."/>
            <person name="LaButti K.M."/>
            <person name="Lechner B.E."/>
            <person name="Liimatainen K."/>
            <person name="Lipzen A."/>
            <person name="Lukacs Z."/>
            <person name="Mihaltcheva S."/>
            <person name="Morgado L.N."/>
            <person name="Niskanen T."/>
            <person name="Noordeloos M.E."/>
            <person name="Ohm R.A."/>
            <person name="Ortiz-Santana B."/>
            <person name="Ovrebo C."/>
            <person name="Racz N."/>
            <person name="Riley R."/>
            <person name="Savchenko A."/>
            <person name="Shiryaev A."/>
            <person name="Soop K."/>
            <person name="Spirin V."/>
            <person name="Szebenyi C."/>
            <person name="Tomsovsky M."/>
            <person name="Tulloss R.E."/>
            <person name="Uehling J."/>
            <person name="Grigoriev I.V."/>
            <person name="Vagvolgyi C."/>
            <person name="Papp T."/>
            <person name="Martin F.M."/>
            <person name="Miettinen O."/>
            <person name="Hibbett D.S."/>
            <person name="Nagy L.G."/>
        </authorList>
    </citation>
    <scope>NUCLEOTIDE SEQUENCE [LARGE SCALE GENOMIC DNA]</scope>
    <source>
        <strain evidence="2 3">FP101781</strain>
    </source>
</reference>
<dbReference type="STRING" id="71717.A0A4Y7TNX5"/>
<dbReference type="Proteomes" id="UP000298030">
    <property type="component" value="Unassembled WGS sequence"/>
</dbReference>
<sequence length="264" mass="30136">MSSPLKSPVRRRQATIPGFRPPPRPKRTPIAEMTVRELHDLHNFNKRILASPGASTSTYVDRIRAEQAAVESRLLDEGIDDLSTTLKKTKVKGEGDMDVDEEPEPVTSRTIEAKKKAFAQYGKVPVLNGSKVNQGASSFTVEDAMQLERQAFLQEKERREHHLEKKKRLGLPIKGEVLTREEREARIWAFMNHKPTESDLEDDSDEDSDEDNDPASWFEDDQDDGRKGQNIIEPDYQEDDISDLIRVDESRIPYNLNFYGNEGD</sequence>
<gene>
    <name evidence="2" type="ORF">FA13DRAFT_1359461</name>
</gene>
<organism evidence="2 3">
    <name type="scientific">Coprinellus micaceus</name>
    <name type="common">Glistening ink-cap mushroom</name>
    <name type="synonym">Coprinus micaceus</name>
    <dbReference type="NCBI Taxonomy" id="71717"/>
    <lineage>
        <taxon>Eukaryota</taxon>
        <taxon>Fungi</taxon>
        <taxon>Dikarya</taxon>
        <taxon>Basidiomycota</taxon>
        <taxon>Agaricomycotina</taxon>
        <taxon>Agaricomycetes</taxon>
        <taxon>Agaricomycetidae</taxon>
        <taxon>Agaricales</taxon>
        <taxon>Agaricineae</taxon>
        <taxon>Psathyrellaceae</taxon>
        <taxon>Coprinellus</taxon>
    </lineage>
</organism>
<feature type="region of interest" description="Disordered" evidence="1">
    <location>
        <begin position="193"/>
        <end position="244"/>
    </location>
</feature>
<protein>
    <submittedName>
        <fullName evidence="2">Uncharacterized protein</fullName>
    </submittedName>
</protein>
<evidence type="ECO:0000256" key="1">
    <source>
        <dbReference type="SAM" id="MobiDB-lite"/>
    </source>
</evidence>
<comment type="caution">
    <text evidence="2">The sequence shown here is derived from an EMBL/GenBank/DDBJ whole genome shotgun (WGS) entry which is preliminary data.</text>
</comment>